<dbReference type="GO" id="GO:0000287">
    <property type="term" value="F:magnesium ion binding"/>
    <property type="evidence" value="ECO:0007669"/>
    <property type="project" value="UniProtKB-UniRule"/>
</dbReference>
<dbReference type="AlphaFoldDB" id="A0A937XB73"/>
<feature type="binding site" evidence="2">
    <location>
        <position position="71"/>
    </location>
    <ligand>
        <name>substrate</name>
    </ligand>
</feature>
<dbReference type="GO" id="GO:0016094">
    <property type="term" value="P:polyprenol biosynthetic process"/>
    <property type="evidence" value="ECO:0007669"/>
    <property type="project" value="TreeGrafter"/>
</dbReference>
<dbReference type="HAMAP" id="MF_01139">
    <property type="entry name" value="ISPT"/>
    <property type="match status" value="1"/>
</dbReference>
<evidence type="ECO:0000256" key="1">
    <source>
        <dbReference type="ARBA" id="ARBA00022679"/>
    </source>
</evidence>
<sequence length="251" mass="28395">MGAARDPAPPERLPRHIVLIPDGNGRWAAERGKPTPEGHLAGARAVEAFLRVCRDWGVRVATVWAFSTENWERSGGEVDAIMNLIALYLRRNRGRFEREDIRLRHIGRRDRIAHRYPRLDGLMARIEGETRGHDRFALNLALDYGGRDEALRAVGRLLARGCPPEELTWERLSDCLDTAGQPDPDLVIRTSGELRLSGILPLQAAYAELVFPPRLLPEMREEDFREAIREFARRERRFGGRPGAAPEPGSE</sequence>
<dbReference type="CDD" id="cd00475">
    <property type="entry name" value="Cis_IPPS"/>
    <property type="match status" value="1"/>
</dbReference>
<dbReference type="EMBL" id="VGIY01000096">
    <property type="protein sequence ID" value="MBM3317246.1"/>
    <property type="molecule type" value="Genomic_DNA"/>
</dbReference>
<protein>
    <recommendedName>
        <fullName evidence="2">Isoprenyl transferase</fullName>
        <ecNumber evidence="2">2.5.1.-</ecNumber>
    </recommendedName>
</protein>
<comment type="similarity">
    <text evidence="2">Belongs to the UPP synthase family.</text>
</comment>
<feature type="active site" evidence="2">
    <location>
        <position position="22"/>
    </location>
</feature>
<feature type="binding site" evidence="2">
    <location>
        <position position="73"/>
    </location>
    <ligand>
        <name>substrate</name>
    </ligand>
</feature>
<dbReference type="NCBIfam" id="TIGR00055">
    <property type="entry name" value="uppS"/>
    <property type="match status" value="1"/>
</dbReference>
<proteinExistence type="inferred from homology"/>
<dbReference type="Proteomes" id="UP000748308">
    <property type="component" value="Unassembled WGS sequence"/>
</dbReference>
<keyword evidence="2" id="KW-0479">Metal-binding</keyword>
<dbReference type="InterPro" id="IPR036424">
    <property type="entry name" value="UPP_synth-like_sf"/>
</dbReference>
<keyword evidence="2" id="KW-0460">Magnesium</keyword>
<dbReference type="GO" id="GO:0045547">
    <property type="term" value="F:ditrans,polycis-polyprenyl diphosphate synthase [(2E,6E)-farnesyl diphosphate specific] activity"/>
    <property type="evidence" value="ECO:0007669"/>
    <property type="project" value="TreeGrafter"/>
</dbReference>
<evidence type="ECO:0000313" key="4">
    <source>
        <dbReference type="Proteomes" id="UP000748308"/>
    </source>
</evidence>
<comment type="subunit">
    <text evidence="2">Homodimer.</text>
</comment>
<dbReference type="EC" id="2.5.1.-" evidence="2"/>
<gene>
    <name evidence="3" type="primary">uppS</name>
    <name evidence="3" type="ORF">FJY75_05290</name>
</gene>
<accession>A0A937XB73</accession>
<name>A0A937XB73_UNCEI</name>
<feature type="binding site" evidence="2">
    <location>
        <position position="208"/>
    </location>
    <ligand>
        <name>Mg(2+)</name>
        <dbReference type="ChEBI" id="CHEBI:18420"/>
    </ligand>
</feature>
<feature type="binding site" evidence="2">
    <location>
        <position position="27"/>
    </location>
    <ligand>
        <name>substrate</name>
    </ligand>
</feature>
<dbReference type="PANTHER" id="PTHR10291:SF0">
    <property type="entry name" value="DEHYDRODOLICHYL DIPHOSPHATE SYNTHASE 2"/>
    <property type="match status" value="1"/>
</dbReference>
<keyword evidence="1 2" id="KW-0808">Transferase</keyword>
<feature type="active site" description="Proton acceptor" evidence="2">
    <location>
        <position position="70"/>
    </location>
</feature>
<feature type="binding site" evidence="2">
    <location>
        <begin position="195"/>
        <end position="197"/>
    </location>
    <ligand>
        <name>substrate</name>
    </ligand>
</feature>
<dbReference type="PANTHER" id="PTHR10291">
    <property type="entry name" value="DEHYDRODOLICHYL DIPHOSPHATE SYNTHASE FAMILY MEMBER"/>
    <property type="match status" value="1"/>
</dbReference>
<organism evidence="3 4">
    <name type="scientific">Eiseniibacteriota bacterium</name>
    <dbReference type="NCBI Taxonomy" id="2212470"/>
    <lineage>
        <taxon>Bacteria</taxon>
        <taxon>Candidatus Eiseniibacteriota</taxon>
    </lineage>
</organism>
<feature type="binding site" evidence="2">
    <location>
        <position position="39"/>
    </location>
    <ligand>
        <name>substrate</name>
    </ligand>
</feature>
<feature type="binding site" evidence="2">
    <location>
        <begin position="23"/>
        <end position="26"/>
    </location>
    <ligand>
        <name>substrate</name>
    </ligand>
</feature>
<comment type="caution">
    <text evidence="2">Lacks conserved residue(s) required for the propagation of feature annotation.</text>
</comment>
<dbReference type="InterPro" id="IPR001441">
    <property type="entry name" value="UPP_synth-like"/>
</dbReference>
<comment type="function">
    <text evidence="2">Catalyzes the condensation of isopentenyl diphosphate (IPP) with allylic pyrophosphates generating different type of terpenoids.</text>
</comment>
<feature type="binding site" evidence="2">
    <location>
        <position position="22"/>
    </location>
    <ligand>
        <name>Mg(2+)</name>
        <dbReference type="ChEBI" id="CHEBI:18420"/>
    </ligand>
</feature>
<evidence type="ECO:0000256" key="2">
    <source>
        <dbReference type="HAMAP-Rule" id="MF_01139"/>
    </source>
</evidence>
<feature type="binding site" evidence="2">
    <location>
        <position position="189"/>
    </location>
    <ligand>
        <name>substrate</name>
    </ligand>
</feature>
<comment type="caution">
    <text evidence="3">The sequence shown here is derived from an EMBL/GenBank/DDBJ whole genome shotgun (WGS) entry which is preliminary data.</text>
</comment>
<reference evidence="3" key="1">
    <citation type="submission" date="2019-03" db="EMBL/GenBank/DDBJ databases">
        <title>Lake Tanganyika Metagenome-Assembled Genomes (MAGs).</title>
        <authorList>
            <person name="Tran P."/>
        </authorList>
    </citation>
    <scope>NUCLEOTIDE SEQUENCE</scope>
    <source>
        <strain evidence="3">M_DeepCast_400m_m2_100</strain>
    </source>
</reference>
<dbReference type="Pfam" id="PF01255">
    <property type="entry name" value="Prenyltransf"/>
    <property type="match status" value="1"/>
</dbReference>
<feature type="binding site" evidence="2">
    <location>
        <begin position="67"/>
        <end position="69"/>
    </location>
    <ligand>
        <name>substrate</name>
    </ligand>
</feature>
<comment type="cofactor">
    <cofactor evidence="2">
        <name>Mg(2+)</name>
        <dbReference type="ChEBI" id="CHEBI:18420"/>
    </cofactor>
    <text evidence="2">Binds 2 magnesium ions per subunit.</text>
</comment>
<dbReference type="Gene3D" id="3.40.1180.10">
    <property type="entry name" value="Decaprenyl diphosphate synthase-like"/>
    <property type="match status" value="1"/>
</dbReference>
<evidence type="ECO:0000313" key="3">
    <source>
        <dbReference type="EMBL" id="MBM3317246.1"/>
    </source>
</evidence>
<dbReference type="SUPFAM" id="SSF64005">
    <property type="entry name" value="Undecaprenyl diphosphate synthase"/>
    <property type="match status" value="1"/>
</dbReference>